<organism evidence="1 2">
    <name type="scientific">Sulfobacillus acidophilus (strain ATCC 700253 / DSM 10332 / NAL)</name>
    <dbReference type="NCBI Taxonomy" id="679936"/>
    <lineage>
        <taxon>Bacteria</taxon>
        <taxon>Bacillati</taxon>
        <taxon>Bacillota</taxon>
        <taxon>Clostridia</taxon>
        <taxon>Eubacteriales</taxon>
        <taxon>Clostridiales Family XVII. Incertae Sedis</taxon>
        <taxon>Sulfobacillus</taxon>
    </lineage>
</organism>
<gene>
    <name evidence="1" type="ordered locus">Sulac_1716</name>
</gene>
<reference evidence="2" key="1">
    <citation type="submission" date="2011-12" db="EMBL/GenBank/DDBJ databases">
        <title>The complete genome of chromosome of Sulfobacillus acidophilus DSM 10332.</title>
        <authorList>
            <person name="Lucas S."/>
            <person name="Han J."/>
            <person name="Lapidus A."/>
            <person name="Bruce D."/>
            <person name="Goodwin L."/>
            <person name="Pitluck S."/>
            <person name="Peters L."/>
            <person name="Kyrpides N."/>
            <person name="Mavromatis K."/>
            <person name="Ivanova N."/>
            <person name="Mikhailova N."/>
            <person name="Chertkov O."/>
            <person name="Saunders E."/>
            <person name="Detter J.C."/>
            <person name="Tapia R."/>
            <person name="Han C."/>
            <person name="Land M."/>
            <person name="Hauser L."/>
            <person name="Markowitz V."/>
            <person name="Cheng J.-F."/>
            <person name="Hugenholtz P."/>
            <person name="Woyke T."/>
            <person name="Wu D."/>
            <person name="Pukall R."/>
            <person name="Gehrich-Schroeter G."/>
            <person name="Schneider S."/>
            <person name="Klenk H.-P."/>
            <person name="Eisen J.A."/>
        </authorList>
    </citation>
    <scope>NUCLEOTIDE SEQUENCE [LARGE SCALE GENOMIC DNA]</scope>
    <source>
        <strain evidence="2">ATCC 700253 / DSM 10332 / NAL</strain>
    </source>
</reference>
<keyword evidence="2" id="KW-1185">Reference proteome</keyword>
<protein>
    <submittedName>
        <fullName evidence="1">Uncharacterized protein</fullName>
    </submittedName>
</protein>
<dbReference type="Proteomes" id="UP000005439">
    <property type="component" value="Chromosome"/>
</dbReference>
<sequence length="187" mass="18471">MSDIVVLLIAVIVLLWLLHSVFSGSASTASPYQGSSIGTSGIVAAVDAGIKAIDQTASSASKELGSLAVKVERNAITGAAKAASHSPVAVPSQKSYNAAVGDQLYPGISLGSAAAGLVGGVTGGAVGAIIPTTIGGTIQGAVSGVESVGKLPGVKTVGKFLGTQARDLSHWVGSQAHDFTNWVGHLL</sequence>
<proteinExistence type="predicted"/>
<dbReference type="KEGG" id="sap:Sulac_1716"/>
<reference evidence="1 2" key="2">
    <citation type="journal article" date="2012" name="Stand. Genomic Sci.">
        <title>Complete genome sequence of the moderately thermophilic mineral-sulfide-oxidizing firmicute Sulfobacillus acidophilus type strain (NAL(T)).</title>
        <authorList>
            <person name="Anderson I."/>
            <person name="Chertkov O."/>
            <person name="Chen A."/>
            <person name="Saunders E."/>
            <person name="Lapidus A."/>
            <person name="Nolan M."/>
            <person name="Lucas S."/>
            <person name="Hammon N."/>
            <person name="Deshpande S."/>
            <person name="Cheng J.F."/>
            <person name="Han C."/>
            <person name="Tapia R."/>
            <person name="Goodwin L.A."/>
            <person name="Pitluck S."/>
            <person name="Liolios K."/>
            <person name="Pagani I."/>
            <person name="Ivanova N."/>
            <person name="Mikhailova N."/>
            <person name="Pati A."/>
            <person name="Palaniappan K."/>
            <person name="Land M."/>
            <person name="Pan C."/>
            <person name="Rohde M."/>
            <person name="Pukall R."/>
            <person name="Goker M."/>
            <person name="Detter J.C."/>
            <person name="Woyke T."/>
            <person name="Bristow J."/>
            <person name="Eisen J.A."/>
            <person name="Markowitz V."/>
            <person name="Hugenholtz P."/>
            <person name="Kyrpides N.C."/>
            <person name="Klenk H.P."/>
            <person name="Mavromatis K."/>
        </authorList>
    </citation>
    <scope>NUCLEOTIDE SEQUENCE [LARGE SCALE GENOMIC DNA]</scope>
    <source>
        <strain evidence="2">ATCC 700253 / DSM 10332 / NAL</strain>
    </source>
</reference>
<evidence type="ECO:0000313" key="2">
    <source>
        <dbReference type="Proteomes" id="UP000005439"/>
    </source>
</evidence>
<accession>G8TZH2</accession>
<dbReference type="EMBL" id="CP003179">
    <property type="protein sequence ID" value="AEW05212.1"/>
    <property type="molecule type" value="Genomic_DNA"/>
</dbReference>
<dbReference type="AlphaFoldDB" id="G8TZH2"/>
<name>G8TZH2_SULAD</name>
<dbReference type="HOGENOM" id="CLU_1446958_0_0_9"/>
<dbReference type="STRING" id="679936.Sulac_1716"/>
<evidence type="ECO:0000313" key="1">
    <source>
        <dbReference type="EMBL" id="AEW05212.1"/>
    </source>
</evidence>